<protein>
    <submittedName>
        <fullName evidence="2">Uncharacterized protein</fullName>
    </submittedName>
</protein>
<dbReference type="OrthoDB" id="1446823at2"/>
<dbReference type="Proteomes" id="UP000184432">
    <property type="component" value="Unassembled WGS sequence"/>
</dbReference>
<feature type="chain" id="PRO_5012951816" evidence="1">
    <location>
        <begin position="20"/>
        <end position="117"/>
    </location>
</feature>
<reference evidence="3" key="1">
    <citation type="submission" date="2016-11" db="EMBL/GenBank/DDBJ databases">
        <authorList>
            <person name="Varghese N."/>
            <person name="Submissions S."/>
        </authorList>
    </citation>
    <scope>NUCLEOTIDE SEQUENCE [LARGE SCALE GENOMIC DNA]</scope>
    <source>
        <strain evidence="3">DSM 22623</strain>
    </source>
</reference>
<keyword evidence="1" id="KW-0732">Signal</keyword>
<evidence type="ECO:0000313" key="2">
    <source>
        <dbReference type="EMBL" id="SHJ19116.1"/>
    </source>
</evidence>
<evidence type="ECO:0000313" key="3">
    <source>
        <dbReference type="Proteomes" id="UP000184432"/>
    </source>
</evidence>
<gene>
    <name evidence="2" type="ORF">SAMN04488508_106167</name>
</gene>
<keyword evidence="3" id="KW-1185">Reference proteome</keyword>
<evidence type="ECO:0000256" key="1">
    <source>
        <dbReference type="SAM" id="SignalP"/>
    </source>
</evidence>
<dbReference type="EMBL" id="FQYP01000006">
    <property type="protein sequence ID" value="SHJ19116.1"/>
    <property type="molecule type" value="Genomic_DNA"/>
</dbReference>
<proteinExistence type="predicted"/>
<dbReference type="STRING" id="570521.SAMN04488508_106167"/>
<dbReference type="RefSeq" id="WP_073316944.1">
    <property type="nucleotide sequence ID" value="NZ_FQYP01000006.1"/>
</dbReference>
<feature type="signal peptide" evidence="1">
    <location>
        <begin position="1"/>
        <end position="19"/>
    </location>
</feature>
<organism evidence="2 3">
    <name type="scientific">Aquimarina spongiae</name>
    <dbReference type="NCBI Taxonomy" id="570521"/>
    <lineage>
        <taxon>Bacteria</taxon>
        <taxon>Pseudomonadati</taxon>
        <taxon>Bacteroidota</taxon>
        <taxon>Flavobacteriia</taxon>
        <taxon>Flavobacteriales</taxon>
        <taxon>Flavobacteriaceae</taxon>
        <taxon>Aquimarina</taxon>
    </lineage>
</organism>
<dbReference type="AlphaFoldDB" id="A0A1M6HAC8"/>
<name>A0A1M6HAC8_9FLAO</name>
<sequence>MKKILIIAFLAFLTTGAQESYVKQTNATVGDELVIGAPSSQGFEHIHFPKTNFIIKKGGIANYKALTGKTVIITNVDTSNGKNVVTVKRKDGLKFFNRIATVKINLDKAIFAGEIKS</sequence>
<accession>A0A1M6HAC8</accession>